<comment type="caution">
    <text evidence="1">The sequence shown here is derived from an EMBL/GenBank/DDBJ whole genome shotgun (WGS) entry which is preliminary data.</text>
</comment>
<dbReference type="EMBL" id="CATOUU010001169">
    <property type="protein sequence ID" value="CAI9975558.1"/>
    <property type="molecule type" value="Genomic_DNA"/>
</dbReference>
<sequence>MNKKKPDVELIVKGRKVYLDIGISFDPKCYYQTKESHYASVLDQDDYPKMVTPSRLLPQLLGKIVRSTQNQGNSLRNQIYMTKLATFQRYIMLQNPCKKLTKRRKTQSETVSDQHLNETSDQLNSSIQINQNEKILLSLAPAIQEEIQTELRMPNKTTVTKIQQQNNCNKNPTTKRTNCLLKKSDTIKSQTRQPIYDTIPWFKP</sequence>
<proteinExistence type="predicted"/>
<evidence type="ECO:0000313" key="2">
    <source>
        <dbReference type="EMBL" id="CAL5986800.1"/>
    </source>
</evidence>
<organism evidence="1">
    <name type="scientific">Hexamita inflata</name>
    <dbReference type="NCBI Taxonomy" id="28002"/>
    <lineage>
        <taxon>Eukaryota</taxon>
        <taxon>Metamonada</taxon>
        <taxon>Diplomonadida</taxon>
        <taxon>Hexamitidae</taxon>
        <taxon>Hexamitinae</taxon>
        <taxon>Hexamita</taxon>
    </lineage>
</organism>
<evidence type="ECO:0000313" key="3">
    <source>
        <dbReference type="Proteomes" id="UP001642409"/>
    </source>
</evidence>
<dbReference type="Proteomes" id="UP001642409">
    <property type="component" value="Unassembled WGS sequence"/>
</dbReference>
<protein>
    <submittedName>
        <fullName evidence="2">Hypothetical_protein</fullName>
    </submittedName>
</protein>
<accession>A0AA86RKZ8</accession>
<gene>
    <name evidence="1" type="ORF">HINF_LOCUS63203</name>
    <name evidence="2" type="ORF">HINF_LOCUS9588</name>
</gene>
<reference evidence="1" key="1">
    <citation type="submission" date="2023-06" db="EMBL/GenBank/DDBJ databases">
        <authorList>
            <person name="Kurt Z."/>
        </authorList>
    </citation>
    <scope>NUCLEOTIDE SEQUENCE</scope>
</reference>
<dbReference type="EMBL" id="CAXDID020000020">
    <property type="protein sequence ID" value="CAL5986800.1"/>
    <property type="molecule type" value="Genomic_DNA"/>
</dbReference>
<keyword evidence="3" id="KW-1185">Reference proteome</keyword>
<reference evidence="2 3" key="2">
    <citation type="submission" date="2024-07" db="EMBL/GenBank/DDBJ databases">
        <authorList>
            <person name="Akdeniz Z."/>
        </authorList>
    </citation>
    <scope>NUCLEOTIDE SEQUENCE [LARGE SCALE GENOMIC DNA]</scope>
</reference>
<name>A0AA86RKZ8_9EUKA</name>
<dbReference type="AlphaFoldDB" id="A0AA86RKZ8"/>
<evidence type="ECO:0000313" key="1">
    <source>
        <dbReference type="EMBL" id="CAI9975558.1"/>
    </source>
</evidence>